<evidence type="ECO:0000313" key="1">
    <source>
        <dbReference type="EMBL" id="KAK1362873.1"/>
    </source>
</evidence>
<accession>A0AAD8HAD3</accession>
<reference evidence="1" key="1">
    <citation type="submission" date="2023-02" db="EMBL/GenBank/DDBJ databases">
        <title>Genome of toxic invasive species Heracleum sosnowskyi carries increased number of genes despite the absence of recent whole-genome duplications.</title>
        <authorList>
            <person name="Schelkunov M."/>
            <person name="Shtratnikova V."/>
            <person name="Makarenko M."/>
            <person name="Klepikova A."/>
            <person name="Omelchenko D."/>
            <person name="Novikova G."/>
            <person name="Obukhova E."/>
            <person name="Bogdanov V."/>
            <person name="Penin A."/>
            <person name="Logacheva M."/>
        </authorList>
    </citation>
    <scope>NUCLEOTIDE SEQUENCE</scope>
    <source>
        <strain evidence="1">Hsosn_3</strain>
        <tissue evidence="1">Leaf</tissue>
    </source>
</reference>
<gene>
    <name evidence="1" type="ORF">POM88_038434</name>
</gene>
<protein>
    <submittedName>
        <fullName evidence="1">Uncharacterized protein</fullName>
    </submittedName>
</protein>
<sequence>MIKAALEVATDPDYKYELATRLGKLKMAKARRLDEKESRPANMIYKDNRLNLAALGVGLSSGDDYGVLAREGSIFSGECLFYLGNPVNFVGSHLVGTGAVFNGRGETVGVLVSSFEEGFQIAVHLRAIDTFFILLGAYYFEALALPSCLEHYNGHSRYMLIYETQGVIQLAKKQVLFCKGFT</sequence>
<dbReference type="EMBL" id="JAUIZM010000009">
    <property type="protein sequence ID" value="KAK1362873.1"/>
    <property type="molecule type" value="Genomic_DNA"/>
</dbReference>
<evidence type="ECO:0000313" key="2">
    <source>
        <dbReference type="Proteomes" id="UP001237642"/>
    </source>
</evidence>
<dbReference type="AlphaFoldDB" id="A0AAD8HAD3"/>
<proteinExistence type="predicted"/>
<organism evidence="1 2">
    <name type="scientific">Heracleum sosnowskyi</name>
    <dbReference type="NCBI Taxonomy" id="360622"/>
    <lineage>
        <taxon>Eukaryota</taxon>
        <taxon>Viridiplantae</taxon>
        <taxon>Streptophyta</taxon>
        <taxon>Embryophyta</taxon>
        <taxon>Tracheophyta</taxon>
        <taxon>Spermatophyta</taxon>
        <taxon>Magnoliopsida</taxon>
        <taxon>eudicotyledons</taxon>
        <taxon>Gunneridae</taxon>
        <taxon>Pentapetalae</taxon>
        <taxon>asterids</taxon>
        <taxon>campanulids</taxon>
        <taxon>Apiales</taxon>
        <taxon>Apiaceae</taxon>
        <taxon>Apioideae</taxon>
        <taxon>apioid superclade</taxon>
        <taxon>Tordylieae</taxon>
        <taxon>Tordyliinae</taxon>
        <taxon>Heracleum</taxon>
    </lineage>
</organism>
<comment type="caution">
    <text evidence="1">The sequence shown here is derived from an EMBL/GenBank/DDBJ whole genome shotgun (WGS) entry which is preliminary data.</text>
</comment>
<keyword evidence="2" id="KW-1185">Reference proteome</keyword>
<reference evidence="1" key="2">
    <citation type="submission" date="2023-05" db="EMBL/GenBank/DDBJ databases">
        <authorList>
            <person name="Schelkunov M.I."/>
        </authorList>
    </citation>
    <scope>NUCLEOTIDE SEQUENCE</scope>
    <source>
        <strain evidence="1">Hsosn_3</strain>
        <tissue evidence="1">Leaf</tissue>
    </source>
</reference>
<dbReference type="Proteomes" id="UP001237642">
    <property type="component" value="Unassembled WGS sequence"/>
</dbReference>
<name>A0AAD8HAD3_9APIA</name>